<accession>A0A4Y8AJV6</accession>
<feature type="signal peptide" evidence="1">
    <location>
        <begin position="1"/>
        <end position="20"/>
    </location>
</feature>
<feature type="chain" id="PRO_5044616707" evidence="1">
    <location>
        <begin position="21"/>
        <end position="144"/>
    </location>
</feature>
<dbReference type="Proteomes" id="UP000583101">
    <property type="component" value="Unassembled WGS sequence"/>
</dbReference>
<reference evidence="3 4" key="1">
    <citation type="journal article" date="2016" name="Int. J. Syst. Evol. Microbiol.">
        <title>Proposal of Mucilaginibacter phyllosphaerae sp. nov. isolated from the phyllosphere of Galium album.</title>
        <authorList>
            <person name="Aydogan E.L."/>
            <person name="Busse H.J."/>
            <person name="Moser G."/>
            <person name="Muller C."/>
            <person name="Kampfer P."/>
            <person name="Glaeser S.P."/>
        </authorList>
    </citation>
    <scope>NUCLEOTIDE SEQUENCE [LARGE SCALE GENOMIC DNA]</scope>
    <source>
        <strain evidence="3 4">PP-F2FG21</strain>
    </source>
</reference>
<evidence type="ECO:0000313" key="5">
    <source>
        <dbReference type="Proteomes" id="UP000583101"/>
    </source>
</evidence>
<proteinExistence type="predicted"/>
<name>A0A4Y8AJV6_9SPHI</name>
<evidence type="ECO:0000313" key="3">
    <source>
        <dbReference type="EMBL" id="TEW69287.1"/>
    </source>
</evidence>
<dbReference type="Proteomes" id="UP000297248">
    <property type="component" value="Unassembled WGS sequence"/>
</dbReference>
<reference evidence="2 5" key="3">
    <citation type="submission" date="2020-08" db="EMBL/GenBank/DDBJ databases">
        <title>Genomic Encyclopedia of Type Strains, Phase IV (KMG-IV): sequencing the most valuable type-strain genomes for metagenomic binning, comparative biology and taxonomic classification.</title>
        <authorList>
            <person name="Goeker M."/>
        </authorList>
    </citation>
    <scope>NUCLEOTIDE SEQUENCE [LARGE SCALE GENOMIC DNA]</scope>
    <source>
        <strain evidence="2 5">DSM 100995</strain>
    </source>
</reference>
<dbReference type="RefSeq" id="WP_134335121.1">
    <property type="nucleotide sequence ID" value="NZ_BMCZ01000001.1"/>
</dbReference>
<dbReference type="EMBL" id="JACIEG010000001">
    <property type="protein sequence ID" value="MBB3967658.1"/>
    <property type="molecule type" value="Genomic_DNA"/>
</dbReference>
<evidence type="ECO:0000256" key="1">
    <source>
        <dbReference type="SAM" id="SignalP"/>
    </source>
</evidence>
<sequence>MKKLILLCSVMLMYCVVVKAQTVVPNGLTKNDATASIEAKATTAGADAVKPVMYNITVQNNTGCCTYQIQIVPQFSGGTNASFNFTSSQTVSLVAGLYTIYMRGPGQNYRFAYQICATSGSITGPNATFSSVNICSDGIISVNN</sequence>
<dbReference type="AlphaFoldDB" id="A0A4Y8AJV6"/>
<evidence type="ECO:0000313" key="2">
    <source>
        <dbReference type="EMBL" id="MBB3967658.1"/>
    </source>
</evidence>
<protein>
    <submittedName>
        <fullName evidence="3">Uncharacterized protein</fullName>
    </submittedName>
</protein>
<keyword evidence="1" id="KW-0732">Signal</keyword>
<keyword evidence="5" id="KW-1185">Reference proteome</keyword>
<evidence type="ECO:0000313" key="4">
    <source>
        <dbReference type="Proteomes" id="UP000297248"/>
    </source>
</evidence>
<dbReference type="EMBL" id="SNQG01000001">
    <property type="protein sequence ID" value="TEW69287.1"/>
    <property type="molecule type" value="Genomic_DNA"/>
</dbReference>
<organism evidence="3 4">
    <name type="scientific">Mucilaginibacter phyllosphaerae</name>
    <dbReference type="NCBI Taxonomy" id="1812349"/>
    <lineage>
        <taxon>Bacteria</taxon>
        <taxon>Pseudomonadati</taxon>
        <taxon>Bacteroidota</taxon>
        <taxon>Sphingobacteriia</taxon>
        <taxon>Sphingobacteriales</taxon>
        <taxon>Sphingobacteriaceae</taxon>
        <taxon>Mucilaginibacter</taxon>
    </lineage>
</organism>
<comment type="caution">
    <text evidence="3">The sequence shown here is derived from an EMBL/GenBank/DDBJ whole genome shotgun (WGS) entry which is preliminary data.</text>
</comment>
<reference evidence="3" key="2">
    <citation type="submission" date="2019-03" db="EMBL/GenBank/DDBJ databases">
        <authorList>
            <person name="Yan Y.-Q."/>
            <person name="Du Z.-J."/>
        </authorList>
    </citation>
    <scope>NUCLEOTIDE SEQUENCE</scope>
    <source>
        <strain evidence="3">PP-F2FG21</strain>
    </source>
</reference>
<gene>
    <name evidence="3" type="ORF">E2R65_03730</name>
    <name evidence="2" type="ORF">GGR35_000244</name>
</gene>
<dbReference type="OrthoDB" id="794432at2"/>